<name>A0ABY6JKF6_9ENTR</name>
<dbReference type="InterPro" id="IPR027417">
    <property type="entry name" value="P-loop_NTPase"/>
</dbReference>
<dbReference type="PANTHER" id="PTHR42794">
    <property type="entry name" value="HEMIN IMPORT ATP-BINDING PROTEIN HMUV"/>
    <property type="match status" value="1"/>
</dbReference>
<dbReference type="CDD" id="cd03214">
    <property type="entry name" value="ABC_Iron-Siderophores_B12_Hemin"/>
    <property type="match status" value="1"/>
</dbReference>
<dbReference type="Gene3D" id="3.40.50.300">
    <property type="entry name" value="P-loop containing nucleotide triphosphate hydrolases"/>
    <property type="match status" value="1"/>
</dbReference>
<dbReference type="PANTHER" id="PTHR42794:SF1">
    <property type="entry name" value="HEMIN IMPORT ATP-BINDING PROTEIN HMUV"/>
    <property type="match status" value="1"/>
</dbReference>
<dbReference type="NCBIfam" id="NF010068">
    <property type="entry name" value="PRK13548.1"/>
    <property type="match status" value="1"/>
</dbReference>
<dbReference type="Pfam" id="PF00005">
    <property type="entry name" value="ABC_tran"/>
    <property type="match status" value="1"/>
</dbReference>
<accession>A0ABY6JKF6</accession>
<gene>
    <name evidence="7" type="ORF">KFZ77_08065</name>
</gene>
<evidence type="ECO:0000256" key="5">
    <source>
        <dbReference type="ARBA" id="ARBA00037066"/>
    </source>
</evidence>
<dbReference type="InterPro" id="IPR017871">
    <property type="entry name" value="ABC_transporter-like_CS"/>
</dbReference>
<keyword evidence="4" id="KW-1278">Translocase</keyword>
<evidence type="ECO:0000313" key="8">
    <source>
        <dbReference type="Proteomes" id="UP001156318"/>
    </source>
</evidence>
<dbReference type="InterPro" id="IPR003593">
    <property type="entry name" value="AAA+_ATPase"/>
</dbReference>
<protein>
    <submittedName>
        <fullName evidence="7">Heme ABC transporter ATP-binding protein</fullName>
    </submittedName>
</protein>
<evidence type="ECO:0000256" key="2">
    <source>
        <dbReference type="ARBA" id="ARBA00022741"/>
    </source>
</evidence>
<dbReference type="EMBL" id="CP074352">
    <property type="protein sequence ID" value="UYU33444.1"/>
    <property type="molecule type" value="Genomic_DNA"/>
</dbReference>
<evidence type="ECO:0000313" key="7">
    <source>
        <dbReference type="EMBL" id="UYU33444.1"/>
    </source>
</evidence>
<keyword evidence="2" id="KW-0547">Nucleotide-binding</keyword>
<comment type="function">
    <text evidence="5">Part of the ABC transporter complex HmuTUV involved in hemin import. Responsible for energy coupling to the transport system.</text>
</comment>
<dbReference type="PROSITE" id="PS50893">
    <property type="entry name" value="ABC_TRANSPORTER_2"/>
    <property type="match status" value="1"/>
</dbReference>
<proteinExistence type="predicted"/>
<evidence type="ECO:0000256" key="3">
    <source>
        <dbReference type="ARBA" id="ARBA00022840"/>
    </source>
</evidence>
<feature type="domain" description="ABC transporter" evidence="6">
    <location>
        <begin position="5"/>
        <end position="240"/>
    </location>
</feature>
<dbReference type="Proteomes" id="UP001156318">
    <property type="component" value="Chromosome"/>
</dbReference>
<dbReference type="SUPFAM" id="SSF52540">
    <property type="entry name" value="P-loop containing nucleoside triphosphate hydrolases"/>
    <property type="match status" value="1"/>
</dbReference>
<dbReference type="GO" id="GO:0005524">
    <property type="term" value="F:ATP binding"/>
    <property type="evidence" value="ECO:0007669"/>
    <property type="project" value="UniProtKB-KW"/>
</dbReference>
<reference evidence="7 8" key="1">
    <citation type="submission" date="2021-05" db="EMBL/GenBank/DDBJ databases">
        <title>Isolation, identification, and the growth promoting effects of Pantoea dispersa strain YSD J2 from the aboveground leaves of Cyperus esculentus L.Var. Sativus.</title>
        <authorList>
            <person name="Wang S."/>
            <person name="Tang X.M."/>
            <person name="Huang Y.N."/>
        </authorList>
    </citation>
    <scope>NUCLEOTIDE SEQUENCE [LARGE SCALE GENOMIC DNA]</scope>
    <source>
        <strain evidence="8">YSD YN2</strain>
    </source>
</reference>
<evidence type="ECO:0000256" key="4">
    <source>
        <dbReference type="ARBA" id="ARBA00022967"/>
    </source>
</evidence>
<dbReference type="InterPro" id="IPR003439">
    <property type="entry name" value="ABC_transporter-like_ATP-bd"/>
</dbReference>
<evidence type="ECO:0000259" key="6">
    <source>
        <dbReference type="PROSITE" id="PS50893"/>
    </source>
</evidence>
<keyword evidence="3 7" id="KW-0067">ATP-binding</keyword>
<dbReference type="RefSeq" id="WP_264385937.1">
    <property type="nucleotide sequence ID" value="NZ_CP074352.1"/>
</dbReference>
<keyword evidence="1" id="KW-0813">Transport</keyword>
<organism evidence="7 8">
    <name type="scientific">Siccibacter colletis</name>
    <dbReference type="NCBI Taxonomy" id="1505757"/>
    <lineage>
        <taxon>Bacteria</taxon>
        <taxon>Pseudomonadati</taxon>
        <taxon>Pseudomonadota</taxon>
        <taxon>Gammaproteobacteria</taxon>
        <taxon>Enterobacterales</taxon>
        <taxon>Enterobacteriaceae</taxon>
        <taxon>Siccibacter</taxon>
    </lineage>
</organism>
<sequence>MSGNLVARHLCYRRGERQLIDDLSLTLAPGEMVALIGPNGAGKSTLLRLLAGGLTPDSGERLLEGRPLAEWPQAALSRTRALMRQQSDIAFPWPVEEIIAMGRAPWGGVPDRATIAHIMALTGCDTLRGRDFRSLSGGEQQRVQLARALAQLWQNDGPQGWLFLDEPTSALDLNHQQQILRLLKRLVAQRLHVCVVLHDLNLAALWADRMVLMHGGQVVTQGTPHEVMQEETLRHWYQAEVTIASHPERNVPQVMLRW</sequence>
<keyword evidence="8" id="KW-1185">Reference proteome</keyword>
<dbReference type="PROSITE" id="PS00211">
    <property type="entry name" value="ABC_TRANSPORTER_1"/>
    <property type="match status" value="1"/>
</dbReference>
<evidence type="ECO:0000256" key="1">
    <source>
        <dbReference type="ARBA" id="ARBA00022448"/>
    </source>
</evidence>
<dbReference type="SMART" id="SM00382">
    <property type="entry name" value="AAA"/>
    <property type="match status" value="1"/>
</dbReference>